<feature type="non-terminal residue" evidence="2">
    <location>
        <position position="1"/>
    </location>
</feature>
<keyword evidence="3" id="KW-1185">Reference proteome</keyword>
<dbReference type="PANTHER" id="PTHR46276">
    <property type="entry name" value="E3 UBIQUITIN-PROTEIN LIGASE UBR5"/>
    <property type="match status" value="1"/>
</dbReference>
<proteinExistence type="predicted"/>
<feature type="region of interest" description="Disordered" evidence="1">
    <location>
        <begin position="309"/>
        <end position="470"/>
    </location>
</feature>
<feature type="region of interest" description="Disordered" evidence="1">
    <location>
        <begin position="23"/>
        <end position="47"/>
    </location>
</feature>
<evidence type="ECO:0000313" key="3">
    <source>
        <dbReference type="Proteomes" id="UP001352852"/>
    </source>
</evidence>
<feature type="region of interest" description="Disordered" evidence="1">
    <location>
        <begin position="714"/>
        <end position="753"/>
    </location>
</feature>
<feature type="compositionally biased region" description="Low complexity" evidence="1">
    <location>
        <begin position="370"/>
        <end position="386"/>
    </location>
</feature>
<feature type="region of interest" description="Disordered" evidence="1">
    <location>
        <begin position="1062"/>
        <end position="1090"/>
    </location>
</feature>
<feature type="region of interest" description="Disordered" evidence="1">
    <location>
        <begin position="244"/>
        <end position="297"/>
    </location>
</feature>
<dbReference type="Gene3D" id="3.90.1750.10">
    <property type="entry name" value="Hect, E3 ligase catalytic domains"/>
    <property type="match status" value="1"/>
</dbReference>
<comment type="caution">
    <text evidence="2">The sequence shown here is derived from an EMBL/GenBank/DDBJ whole genome shotgun (WGS) entry which is preliminary data.</text>
</comment>
<organism evidence="2 3">
    <name type="scientific">Characodon lateralis</name>
    <dbReference type="NCBI Taxonomy" id="208331"/>
    <lineage>
        <taxon>Eukaryota</taxon>
        <taxon>Metazoa</taxon>
        <taxon>Chordata</taxon>
        <taxon>Craniata</taxon>
        <taxon>Vertebrata</taxon>
        <taxon>Euteleostomi</taxon>
        <taxon>Actinopterygii</taxon>
        <taxon>Neopterygii</taxon>
        <taxon>Teleostei</taxon>
        <taxon>Neoteleostei</taxon>
        <taxon>Acanthomorphata</taxon>
        <taxon>Ovalentaria</taxon>
        <taxon>Atherinomorphae</taxon>
        <taxon>Cyprinodontiformes</taxon>
        <taxon>Goodeidae</taxon>
        <taxon>Characodon</taxon>
    </lineage>
</organism>
<dbReference type="EMBL" id="JAHUTJ010035413">
    <property type="protein sequence ID" value="MED6278470.1"/>
    <property type="molecule type" value="Genomic_DNA"/>
</dbReference>
<feature type="compositionally biased region" description="Acidic residues" evidence="1">
    <location>
        <begin position="288"/>
        <end position="297"/>
    </location>
</feature>
<protein>
    <submittedName>
        <fullName evidence="2">E3 ubiquitin-protein ligase ubr5</fullName>
    </submittedName>
</protein>
<evidence type="ECO:0000256" key="1">
    <source>
        <dbReference type="SAM" id="MobiDB-lite"/>
    </source>
</evidence>
<reference evidence="2 3" key="1">
    <citation type="submission" date="2021-06" db="EMBL/GenBank/DDBJ databases">
        <authorList>
            <person name="Palmer J.M."/>
        </authorList>
    </citation>
    <scope>NUCLEOTIDE SEQUENCE [LARGE SCALE GENOMIC DNA]</scope>
    <source>
        <strain evidence="2 3">CL_MEX2019</strain>
        <tissue evidence="2">Muscle</tissue>
    </source>
</reference>
<accession>A0ABU7DVH8</accession>
<feature type="compositionally biased region" description="Acidic residues" evidence="1">
    <location>
        <begin position="334"/>
        <end position="343"/>
    </location>
</feature>
<feature type="compositionally biased region" description="Low complexity" evidence="1">
    <location>
        <begin position="455"/>
        <end position="470"/>
    </location>
</feature>
<evidence type="ECO:0000313" key="2">
    <source>
        <dbReference type="EMBL" id="MED6278470.1"/>
    </source>
</evidence>
<feature type="compositionally biased region" description="Basic and acidic residues" evidence="1">
    <location>
        <begin position="1070"/>
        <end position="1080"/>
    </location>
</feature>
<feature type="compositionally biased region" description="Acidic residues" evidence="1">
    <location>
        <begin position="317"/>
        <end position="326"/>
    </location>
</feature>
<feature type="compositionally biased region" description="Polar residues" evidence="1">
    <location>
        <begin position="254"/>
        <end position="265"/>
    </location>
</feature>
<dbReference type="PANTHER" id="PTHR46276:SF1">
    <property type="entry name" value="E3 UBIQUITIN-PROTEIN LIGASE UBR5"/>
    <property type="match status" value="1"/>
</dbReference>
<feature type="compositionally biased region" description="Polar residues" evidence="1">
    <location>
        <begin position="358"/>
        <end position="367"/>
    </location>
</feature>
<name>A0ABU7DVH8_9TELE</name>
<feature type="compositionally biased region" description="Acidic residues" evidence="1">
    <location>
        <begin position="715"/>
        <end position="728"/>
    </location>
</feature>
<feature type="compositionally biased region" description="Polar residues" evidence="1">
    <location>
        <begin position="426"/>
        <end position="437"/>
    </location>
</feature>
<feature type="region of interest" description="Disordered" evidence="1">
    <location>
        <begin position="586"/>
        <end position="613"/>
    </location>
</feature>
<feature type="compositionally biased region" description="Low complexity" evidence="1">
    <location>
        <begin position="397"/>
        <end position="410"/>
    </location>
</feature>
<sequence length="1120" mass="124278">GEHILLFLVQTVARQSVEHCQYRPPRIREDRNRKAANAEDSDMPDHDLEPPRFAQLALERVLQDWNALKSMIMFGSQENKDPLSASSRIAHLLPEEQVYLNQQSGTIRLDCFTHCLIVKCAPDITFIDTLLGTLVKELQNKYTPGRREEAVAVTRRFLRSVARVFVILSVEMASSKKKNNFIPQPIGKCRRVFQALLPYAVEELCNVAESLIVPVRMGIARPTAPFTLASTSIDAVQGSEELFSVEPLPPRPSPDQSNSSSQTAASYIIRNPQPRRSSQSQPVRGRDEEQDDIVSADVEEVEVVEGVAGEEDHHDDQEEQGEENAEAEGQHDEHDEDGSDMELDLLAAAETESDSESNHSNQDNASGRRSVVTAATAGSEAGASSVPAFFSEDDSQSNDSSDSDSSSSQSDDVDQETFLLDEPLERTTSASHANTAAQAPRSMQWAVRNTPSQRASGSGPSSSSTPAASSTGLIYIDPTNLRRSSAISSSAAAAAAALEASNTSSYLTSASSLARAYSIVIRQISDLMSLIPKYNHLVYSQYPAAVKLSYQDAVSLQNYVEEKLIPTWNWMVSIMDSTEAQLRYGSALSSAGDPGHPSHPLHASQHSARRERMTAREEASLRTLEGRRRAATLLTARQGMMSARGDFLNYALSLMRSHNDEHSDVLPVLDVCSLKHVAYVFQALIYWIKAMNQQTTLDTSQMDRKRNREILELGLDNEDSEHENDEDTNQSSTLQDKDEDSVPSETGQNHPFFRRSDSMTFLGCIPPNPFDVPLAEAIPLADQPHLLQPNARKEDLFGRPSQGLYSSSYMTTKGLAETSMDRNCLEILPTKMSYTANLKNVMSMEGGQRNTENLSLGEQEMETSKAGPSPHDLAAQLKSSLLAEIGLTESDGPPLPSFRPQCSFMGMMISHDMLLGRWRLSLELFGRVFMEDVGAEPGSILTELGGFEVKESKFRREMEKLRNLQSRDLALEVDRDRDQLIQQTMRQLNAHFGRRCTTTPMAVHRVKVTFKDEPGEGSGVARSFYTAIALALLSNDKLPNLDCVQSVSKGMQASSTCHHDYNSNLMQRLRNRDRERERRSGGLRAGSRRDRDRYTPWTRISHNLSSGKKRNCTNVNFMIC</sequence>
<dbReference type="Proteomes" id="UP001352852">
    <property type="component" value="Unassembled WGS sequence"/>
</dbReference>
<gene>
    <name evidence="2" type="primary">UBR5_3</name>
    <name evidence="2" type="ORF">CHARACLAT_024120</name>
</gene>